<evidence type="ECO:0000259" key="3">
    <source>
        <dbReference type="PROSITE" id="PS51087"/>
    </source>
</evidence>
<dbReference type="Gene3D" id="2.60.40.1470">
    <property type="entry name" value="ApaG domain"/>
    <property type="match status" value="1"/>
</dbReference>
<gene>
    <name evidence="2 4" type="primary">apaG</name>
    <name evidence="4" type="ORF">HQ394_14455</name>
</gene>
<dbReference type="RefSeq" id="WP_190260794.1">
    <property type="nucleotide sequence ID" value="NZ_CP053923.1"/>
</dbReference>
<dbReference type="InterPro" id="IPR036767">
    <property type="entry name" value="ApaG_sf"/>
</dbReference>
<dbReference type="GO" id="GO:0070987">
    <property type="term" value="P:error-free translesion synthesis"/>
    <property type="evidence" value="ECO:0007669"/>
    <property type="project" value="TreeGrafter"/>
</dbReference>
<dbReference type="NCBIfam" id="NF003967">
    <property type="entry name" value="PRK05461.1"/>
    <property type="match status" value="1"/>
</dbReference>
<evidence type="ECO:0000313" key="4">
    <source>
        <dbReference type="EMBL" id="QNT70313.1"/>
    </source>
</evidence>
<dbReference type="SUPFAM" id="SSF110069">
    <property type="entry name" value="ApaG-like"/>
    <property type="match status" value="1"/>
</dbReference>
<evidence type="ECO:0000256" key="1">
    <source>
        <dbReference type="ARBA" id="ARBA00017693"/>
    </source>
</evidence>
<organism evidence="4 5">
    <name type="scientific">Defluviicoccus vanus</name>
    <dbReference type="NCBI Taxonomy" id="111831"/>
    <lineage>
        <taxon>Bacteria</taxon>
        <taxon>Pseudomonadati</taxon>
        <taxon>Pseudomonadota</taxon>
        <taxon>Alphaproteobacteria</taxon>
        <taxon>Rhodospirillales</taxon>
        <taxon>Rhodospirillaceae</taxon>
        <taxon>Defluviicoccus</taxon>
    </lineage>
</organism>
<accession>A0A7H1N3M7</accession>
<dbReference type="PANTHER" id="PTHR14289">
    <property type="entry name" value="F-BOX ONLY PROTEIN 3"/>
    <property type="match status" value="1"/>
</dbReference>
<reference evidence="4 5" key="1">
    <citation type="submission" date="2020-05" db="EMBL/GenBank/DDBJ databases">
        <title>Complete closed genome sequence of Defluviicoccus vanus.</title>
        <authorList>
            <person name="Bessarab I."/>
            <person name="Arumugam K."/>
            <person name="Maszenan A.M."/>
            <person name="Seviour R.J."/>
            <person name="Williams R.B."/>
        </authorList>
    </citation>
    <scope>NUCLEOTIDE SEQUENCE [LARGE SCALE GENOMIC DNA]</scope>
    <source>
        <strain evidence="4 5">Ben 114</strain>
    </source>
</reference>
<evidence type="ECO:0000256" key="2">
    <source>
        <dbReference type="HAMAP-Rule" id="MF_00791"/>
    </source>
</evidence>
<sequence length="139" mass="15492">MSFTATEPAHYIATTRDITVVVKPVFLEEQSAPDSRHFVWAYHVRIENGGQETVQLVTRHWQITDANGHVHDVRGEGVIGQQPVLRPGESFEYASGTPLGTPFGVMVGTYQMRAENGEQFDVDIPAFSLDSPHHRVVVH</sequence>
<dbReference type="PANTHER" id="PTHR14289:SF16">
    <property type="entry name" value="POLYMERASE DELTA-INTERACTING PROTEIN 2"/>
    <property type="match status" value="1"/>
</dbReference>
<proteinExistence type="inferred from homology"/>
<dbReference type="EMBL" id="CP053923">
    <property type="protein sequence ID" value="QNT70313.1"/>
    <property type="molecule type" value="Genomic_DNA"/>
</dbReference>
<dbReference type="AlphaFoldDB" id="A0A7H1N3M7"/>
<dbReference type="InterPro" id="IPR007474">
    <property type="entry name" value="ApaG_domain"/>
</dbReference>
<protein>
    <recommendedName>
        <fullName evidence="1 2">Protein ApaG</fullName>
    </recommendedName>
</protein>
<dbReference type="Pfam" id="PF04379">
    <property type="entry name" value="DUF525"/>
    <property type="match status" value="1"/>
</dbReference>
<name>A0A7H1N3M7_9PROT</name>
<dbReference type="PROSITE" id="PS51087">
    <property type="entry name" value="APAG"/>
    <property type="match status" value="1"/>
</dbReference>
<dbReference type="HAMAP" id="MF_00791">
    <property type="entry name" value="ApaG"/>
    <property type="match status" value="1"/>
</dbReference>
<feature type="domain" description="ApaG" evidence="3">
    <location>
        <begin position="12"/>
        <end position="136"/>
    </location>
</feature>
<dbReference type="InterPro" id="IPR023065">
    <property type="entry name" value="Uncharacterised_ApaG"/>
</dbReference>
<dbReference type="KEGG" id="dvn:HQ394_14455"/>
<evidence type="ECO:0000313" key="5">
    <source>
        <dbReference type="Proteomes" id="UP000516369"/>
    </source>
</evidence>
<dbReference type="Proteomes" id="UP000516369">
    <property type="component" value="Chromosome"/>
</dbReference>
<keyword evidence="5" id="KW-1185">Reference proteome</keyword>